<keyword evidence="3 5" id="KW-0238">DNA-binding</keyword>
<comment type="caution">
    <text evidence="5">The sequence shown here is derived from an EMBL/GenBank/DDBJ whole genome shotgun (WGS) entry which is preliminary data.</text>
</comment>
<reference evidence="5" key="1">
    <citation type="submission" date="2023-07" db="EMBL/GenBank/DDBJ databases">
        <authorList>
            <person name="Kim M."/>
        </authorList>
    </citation>
    <scope>NUCLEOTIDE SEQUENCE</scope>
    <source>
        <strain evidence="5">BIUV-7</strain>
    </source>
</reference>
<evidence type="ECO:0000313" key="5">
    <source>
        <dbReference type="EMBL" id="MDO6415035.1"/>
    </source>
</evidence>
<keyword evidence="2" id="KW-0226">DNA condensation</keyword>
<accession>A0ABT8YBL4</accession>
<dbReference type="Gene3D" id="4.10.520.10">
    <property type="entry name" value="IHF-like DNA-binding proteins"/>
    <property type="match status" value="1"/>
</dbReference>
<evidence type="ECO:0000256" key="1">
    <source>
        <dbReference type="ARBA" id="ARBA00010529"/>
    </source>
</evidence>
<dbReference type="Pfam" id="PF00216">
    <property type="entry name" value="Bac_DNA_binding"/>
    <property type="match status" value="1"/>
</dbReference>
<evidence type="ECO:0000256" key="4">
    <source>
        <dbReference type="RuleBase" id="RU003939"/>
    </source>
</evidence>
<dbReference type="EMBL" id="JAUOTP010000004">
    <property type="protein sequence ID" value="MDO6415035.1"/>
    <property type="molecule type" value="Genomic_DNA"/>
</dbReference>
<dbReference type="PANTHER" id="PTHR33175:SF3">
    <property type="entry name" value="DNA-BINDING PROTEIN HU-BETA"/>
    <property type="match status" value="1"/>
</dbReference>
<organism evidence="5 6">
    <name type="scientific">Sphingomonas natans</name>
    <dbReference type="NCBI Taxonomy" id="3063330"/>
    <lineage>
        <taxon>Bacteria</taxon>
        <taxon>Pseudomonadati</taxon>
        <taxon>Pseudomonadota</taxon>
        <taxon>Alphaproteobacteria</taxon>
        <taxon>Sphingomonadales</taxon>
        <taxon>Sphingomonadaceae</taxon>
        <taxon>Sphingomonas</taxon>
    </lineage>
</organism>
<dbReference type="SMART" id="SM00411">
    <property type="entry name" value="BHL"/>
    <property type="match status" value="1"/>
</dbReference>
<dbReference type="CDD" id="cd13831">
    <property type="entry name" value="HU"/>
    <property type="match status" value="1"/>
</dbReference>
<gene>
    <name evidence="5" type="ORF">Q4F19_11640</name>
</gene>
<comment type="similarity">
    <text evidence="1 4">Belongs to the bacterial histone-like protein family.</text>
</comment>
<evidence type="ECO:0000256" key="3">
    <source>
        <dbReference type="ARBA" id="ARBA00023125"/>
    </source>
</evidence>
<dbReference type="InterPro" id="IPR020816">
    <property type="entry name" value="Histone-like_DNA-bd_CS"/>
</dbReference>
<dbReference type="Proteomes" id="UP001169764">
    <property type="component" value="Unassembled WGS sequence"/>
</dbReference>
<dbReference type="GO" id="GO:0003677">
    <property type="term" value="F:DNA binding"/>
    <property type="evidence" value="ECO:0007669"/>
    <property type="project" value="UniProtKB-KW"/>
</dbReference>
<evidence type="ECO:0000313" key="6">
    <source>
        <dbReference type="Proteomes" id="UP001169764"/>
    </source>
</evidence>
<name>A0ABT8YBL4_9SPHN</name>
<dbReference type="InterPro" id="IPR000119">
    <property type="entry name" value="Hist_DNA-bd"/>
</dbReference>
<sequence>MNKQHLINEVSQTTGLGRDAAGRIIEAVLSKIGEQLVSGEEVRLVGFGKFCVGKRKPSTGLNPRTGEPINIASVAQPKFRPGKILKQMVS</sequence>
<proteinExistence type="inferred from homology"/>
<dbReference type="PROSITE" id="PS00045">
    <property type="entry name" value="HISTONE_LIKE"/>
    <property type="match status" value="1"/>
</dbReference>
<dbReference type="SUPFAM" id="SSF47729">
    <property type="entry name" value="IHF-like DNA-binding proteins"/>
    <property type="match status" value="1"/>
</dbReference>
<keyword evidence="6" id="KW-1185">Reference proteome</keyword>
<protein>
    <submittedName>
        <fullName evidence="5">HU family DNA-binding protein</fullName>
    </submittedName>
</protein>
<evidence type="ECO:0000256" key="2">
    <source>
        <dbReference type="ARBA" id="ARBA00023067"/>
    </source>
</evidence>
<dbReference type="InterPro" id="IPR010992">
    <property type="entry name" value="IHF-like_DNA-bd_dom_sf"/>
</dbReference>
<dbReference type="PANTHER" id="PTHR33175">
    <property type="entry name" value="DNA-BINDING PROTEIN HU"/>
    <property type="match status" value="1"/>
</dbReference>
<dbReference type="PRINTS" id="PR01727">
    <property type="entry name" value="DNABINDINGHU"/>
</dbReference>